<sequence>MSSSKEKLLLTRQSPLLDVPETMELTSPSPTASPQESPNLETKRRKFEQQRLPRQSIDGVQVYRDLLQSNSCLRQANPPSHSISVISDQLDTEDVSSTAKGGKNGNAKKNGLAKSAWRNKRDKGSLGRADSNEQTLKEKRLGSCAGKPGMETLISSKSSPSLSTTTTSKCGNNSGGLKMKLRAIGKFSTLESACKNNNLQADVNDPLNKGEVCLMEHKSNRIFKVRCHIFNNALGSILCDETVITRQCYEEKWVKVAM</sequence>
<comment type="caution">
    <text evidence="2">The sequence shown here is derived from an EMBL/GenBank/DDBJ whole genome shotgun (WGS) entry which is preliminary data.</text>
</comment>
<name>A0AAE0ZXY1_9GAST</name>
<dbReference type="Proteomes" id="UP001283361">
    <property type="component" value="Unassembled WGS sequence"/>
</dbReference>
<protein>
    <submittedName>
        <fullName evidence="2">Uncharacterized protein</fullName>
    </submittedName>
</protein>
<evidence type="ECO:0000256" key="1">
    <source>
        <dbReference type="SAM" id="MobiDB-lite"/>
    </source>
</evidence>
<dbReference type="EMBL" id="JAWDGP010003066">
    <property type="protein sequence ID" value="KAK3777714.1"/>
    <property type="molecule type" value="Genomic_DNA"/>
</dbReference>
<organism evidence="2 3">
    <name type="scientific">Elysia crispata</name>
    <name type="common">lettuce slug</name>
    <dbReference type="NCBI Taxonomy" id="231223"/>
    <lineage>
        <taxon>Eukaryota</taxon>
        <taxon>Metazoa</taxon>
        <taxon>Spiralia</taxon>
        <taxon>Lophotrochozoa</taxon>
        <taxon>Mollusca</taxon>
        <taxon>Gastropoda</taxon>
        <taxon>Heterobranchia</taxon>
        <taxon>Euthyneura</taxon>
        <taxon>Panpulmonata</taxon>
        <taxon>Sacoglossa</taxon>
        <taxon>Placobranchoidea</taxon>
        <taxon>Plakobranchidae</taxon>
        <taxon>Elysia</taxon>
    </lineage>
</organism>
<dbReference type="AlphaFoldDB" id="A0AAE0ZXY1"/>
<evidence type="ECO:0000313" key="3">
    <source>
        <dbReference type="Proteomes" id="UP001283361"/>
    </source>
</evidence>
<keyword evidence="3" id="KW-1185">Reference proteome</keyword>
<reference evidence="2" key="1">
    <citation type="journal article" date="2023" name="G3 (Bethesda)">
        <title>A reference genome for the long-term kleptoplast-retaining sea slug Elysia crispata morphotype clarki.</title>
        <authorList>
            <person name="Eastman K.E."/>
            <person name="Pendleton A.L."/>
            <person name="Shaikh M.A."/>
            <person name="Suttiyut T."/>
            <person name="Ogas R."/>
            <person name="Tomko P."/>
            <person name="Gavelis G."/>
            <person name="Widhalm J.R."/>
            <person name="Wisecaver J.H."/>
        </authorList>
    </citation>
    <scope>NUCLEOTIDE SEQUENCE</scope>
    <source>
        <strain evidence="2">ECLA1</strain>
    </source>
</reference>
<feature type="compositionally biased region" description="Low complexity" evidence="1">
    <location>
        <begin position="99"/>
        <end position="114"/>
    </location>
</feature>
<feature type="compositionally biased region" description="Low complexity" evidence="1">
    <location>
        <begin position="152"/>
        <end position="169"/>
    </location>
</feature>
<evidence type="ECO:0000313" key="2">
    <source>
        <dbReference type="EMBL" id="KAK3777714.1"/>
    </source>
</evidence>
<feature type="compositionally biased region" description="Polar residues" evidence="1">
    <location>
        <begin position="24"/>
        <end position="40"/>
    </location>
</feature>
<proteinExistence type="predicted"/>
<feature type="compositionally biased region" description="Polar residues" evidence="1">
    <location>
        <begin position="73"/>
        <end position="89"/>
    </location>
</feature>
<feature type="region of interest" description="Disordered" evidence="1">
    <location>
        <begin position="73"/>
        <end position="169"/>
    </location>
</feature>
<accession>A0AAE0ZXY1</accession>
<feature type="region of interest" description="Disordered" evidence="1">
    <location>
        <begin position="1"/>
        <end position="56"/>
    </location>
</feature>
<gene>
    <name evidence="2" type="ORF">RRG08_021824</name>
</gene>